<keyword evidence="3" id="KW-1185">Reference proteome</keyword>
<keyword evidence="2" id="KW-0695">RNA-directed DNA polymerase</keyword>
<gene>
    <name evidence="2" type="ORF">Tco_1080848</name>
</gene>
<protein>
    <submittedName>
        <fullName evidence="2">Reverse transcriptase domain-containing protein</fullName>
    </submittedName>
</protein>
<dbReference type="InterPro" id="IPR012337">
    <property type="entry name" value="RNaseH-like_sf"/>
</dbReference>
<evidence type="ECO:0000313" key="2">
    <source>
        <dbReference type="EMBL" id="GJT92003.1"/>
    </source>
</evidence>
<dbReference type="SUPFAM" id="SSF53098">
    <property type="entry name" value="Ribonuclease H-like"/>
    <property type="match status" value="1"/>
</dbReference>
<dbReference type="PANTHER" id="PTHR35046:SF18">
    <property type="entry name" value="RNA-DIRECTED DNA POLYMERASE"/>
    <property type="match status" value="1"/>
</dbReference>
<accession>A0ABQ5HXS7</accession>
<dbReference type="InterPro" id="IPR036397">
    <property type="entry name" value="RNaseH_sf"/>
</dbReference>
<dbReference type="PROSITE" id="PS50994">
    <property type="entry name" value="INTEGRASE"/>
    <property type="match status" value="1"/>
</dbReference>
<sequence>MRFGDRPSFYTPKIIAEGIEIMSMRIALSRERLDFIGISLLESIDLTEIHAGGLAGGLSAHIGRDKTIAGVEISESPWVNILMDFVLGLPHTQQRVNYVFVVVVDRFSKMAHFIPYKKTSDAANIARLFFQEVVHLHGVPKSITSDQDNNVSRKAPEPELIQPQQPTQSCLYCQHQAMIDQGATTALAALDANRSTNGEDNHNSGTGVRRTEHVAREDHVFTCTLLANAITLVDFSRYGLLVKMNEMKKLETELWNLKVKGTDVIGYNQRFQELALLCVRMFPKESDKIERYVGGLPDHEPWKYYIASGDKQCSMLLKWHTEYYGQNDSSLLTERQVRIRGNLTYLQAHTTISQEDICGLSLSAAEDGEEGVCWNSSIVQQVQAATMWALIVGYPALPQGIKEETSHLYECGNHGTTGVIAELKPEL</sequence>
<dbReference type="InterPro" id="IPR001584">
    <property type="entry name" value="Integrase_cat-core"/>
</dbReference>
<proteinExistence type="predicted"/>
<comment type="caution">
    <text evidence="2">The sequence shown here is derived from an EMBL/GenBank/DDBJ whole genome shotgun (WGS) entry which is preliminary data.</text>
</comment>
<dbReference type="EMBL" id="BQNB010020069">
    <property type="protein sequence ID" value="GJT92003.1"/>
    <property type="molecule type" value="Genomic_DNA"/>
</dbReference>
<keyword evidence="2" id="KW-0808">Transferase</keyword>
<reference evidence="2" key="1">
    <citation type="journal article" date="2022" name="Int. J. Mol. Sci.">
        <title>Draft Genome of Tanacetum Coccineum: Genomic Comparison of Closely Related Tanacetum-Family Plants.</title>
        <authorList>
            <person name="Yamashiro T."/>
            <person name="Shiraishi A."/>
            <person name="Nakayama K."/>
            <person name="Satake H."/>
        </authorList>
    </citation>
    <scope>NUCLEOTIDE SEQUENCE</scope>
</reference>
<keyword evidence="2" id="KW-0548">Nucleotidyltransferase</keyword>
<dbReference type="PANTHER" id="PTHR35046">
    <property type="entry name" value="ZINC KNUCKLE (CCHC-TYPE) FAMILY PROTEIN"/>
    <property type="match status" value="1"/>
</dbReference>
<evidence type="ECO:0000259" key="1">
    <source>
        <dbReference type="PROSITE" id="PS50994"/>
    </source>
</evidence>
<feature type="domain" description="Integrase catalytic" evidence="1">
    <location>
        <begin position="73"/>
        <end position="152"/>
    </location>
</feature>
<evidence type="ECO:0000313" key="3">
    <source>
        <dbReference type="Proteomes" id="UP001151760"/>
    </source>
</evidence>
<organism evidence="2 3">
    <name type="scientific">Tanacetum coccineum</name>
    <dbReference type="NCBI Taxonomy" id="301880"/>
    <lineage>
        <taxon>Eukaryota</taxon>
        <taxon>Viridiplantae</taxon>
        <taxon>Streptophyta</taxon>
        <taxon>Embryophyta</taxon>
        <taxon>Tracheophyta</taxon>
        <taxon>Spermatophyta</taxon>
        <taxon>Magnoliopsida</taxon>
        <taxon>eudicotyledons</taxon>
        <taxon>Gunneridae</taxon>
        <taxon>Pentapetalae</taxon>
        <taxon>asterids</taxon>
        <taxon>campanulids</taxon>
        <taxon>Asterales</taxon>
        <taxon>Asteraceae</taxon>
        <taxon>Asteroideae</taxon>
        <taxon>Anthemideae</taxon>
        <taxon>Anthemidinae</taxon>
        <taxon>Tanacetum</taxon>
    </lineage>
</organism>
<reference evidence="2" key="2">
    <citation type="submission" date="2022-01" db="EMBL/GenBank/DDBJ databases">
        <authorList>
            <person name="Yamashiro T."/>
            <person name="Shiraishi A."/>
            <person name="Satake H."/>
            <person name="Nakayama K."/>
        </authorList>
    </citation>
    <scope>NUCLEOTIDE SEQUENCE</scope>
</reference>
<dbReference type="Proteomes" id="UP001151760">
    <property type="component" value="Unassembled WGS sequence"/>
</dbReference>
<dbReference type="GO" id="GO:0003964">
    <property type="term" value="F:RNA-directed DNA polymerase activity"/>
    <property type="evidence" value="ECO:0007669"/>
    <property type="project" value="UniProtKB-KW"/>
</dbReference>
<dbReference type="Gene3D" id="3.30.420.10">
    <property type="entry name" value="Ribonuclease H-like superfamily/Ribonuclease H"/>
    <property type="match status" value="1"/>
</dbReference>
<name>A0ABQ5HXS7_9ASTR</name>